<reference evidence="1 2" key="1">
    <citation type="submission" date="2019-09" db="EMBL/GenBank/DDBJ databases">
        <title>Genomes of Cryomorphaceae.</title>
        <authorList>
            <person name="Bowman J.P."/>
        </authorList>
    </citation>
    <scope>NUCLEOTIDE SEQUENCE [LARGE SCALE GENOMIC DNA]</scope>
    <source>
        <strain evidence="1 2">KCTC 52047</strain>
    </source>
</reference>
<dbReference type="AlphaFoldDB" id="A0A6N6M9L4"/>
<dbReference type="EMBL" id="WACR01000004">
    <property type="protein sequence ID" value="KAB1064912.1"/>
    <property type="molecule type" value="Genomic_DNA"/>
</dbReference>
<sequence>MDTEKKVTSLLKPLLMKFWFILIFILSAVLANAQTRLDGEYCRNDNGFRYSTDCIKFNPNGTFKYERSHCTGTDKGRGKYIIENGMLELNFYLLDSIPNKTSKIEMKQYDLAENEDASIKVTVIDIIDSIEIGFVHIDLQDSSNNTQINKATTDTLNGTVNLKTGEANQLIVYYIGYKKLKTPIPNNKNIELTVYLARDWVEYLSEEDSMSFPIKKIDEEKLLLKRYDYMDYINYKNIAH</sequence>
<evidence type="ECO:0000313" key="1">
    <source>
        <dbReference type="EMBL" id="KAB1064912.1"/>
    </source>
</evidence>
<proteinExistence type="predicted"/>
<name>A0A6N6M9L4_9FLAO</name>
<dbReference type="Proteomes" id="UP000435357">
    <property type="component" value="Unassembled WGS sequence"/>
</dbReference>
<gene>
    <name evidence="1" type="ORF">F3059_06045</name>
</gene>
<evidence type="ECO:0000313" key="2">
    <source>
        <dbReference type="Proteomes" id="UP000435357"/>
    </source>
</evidence>
<keyword evidence="2" id="KW-1185">Reference proteome</keyword>
<organism evidence="1 2">
    <name type="scientific">Salibacter halophilus</name>
    <dbReference type="NCBI Taxonomy" id="1803916"/>
    <lineage>
        <taxon>Bacteria</taxon>
        <taxon>Pseudomonadati</taxon>
        <taxon>Bacteroidota</taxon>
        <taxon>Flavobacteriia</taxon>
        <taxon>Flavobacteriales</taxon>
        <taxon>Salibacteraceae</taxon>
        <taxon>Salibacter</taxon>
    </lineage>
</organism>
<comment type="caution">
    <text evidence="1">The sequence shown here is derived from an EMBL/GenBank/DDBJ whole genome shotgun (WGS) entry which is preliminary data.</text>
</comment>
<dbReference type="RefSeq" id="WP_151167232.1">
    <property type="nucleotide sequence ID" value="NZ_WACR01000004.1"/>
</dbReference>
<accession>A0A6N6M9L4</accession>
<protein>
    <submittedName>
        <fullName evidence="1">Uncharacterized protein</fullName>
    </submittedName>
</protein>